<organism evidence="4 5">
    <name type="scientific">Lichtheimia corymbifera JMRC:FSU:9682</name>
    <dbReference type="NCBI Taxonomy" id="1263082"/>
    <lineage>
        <taxon>Eukaryota</taxon>
        <taxon>Fungi</taxon>
        <taxon>Fungi incertae sedis</taxon>
        <taxon>Mucoromycota</taxon>
        <taxon>Mucoromycotina</taxon>
        <taxon>Mucoromycetes</taxon>
        <taxon>Mucorales</taxon>
        <taxon>Lichtheimiaceae</taxon>
        <taxon>Lichtheimia</taxon>
    </lineage>
</organism>
<dbReference type="GO" id="GO:0052717">
    <property type="term" value="F:tRNA-specific adenosine-34 deaminase activity"/>
    <property type="evidence" value="ECO:0007669"/>
    <property type="project" value="TreeGrafter"/>
</dbReference>
<evidence type="ECO:0000313" key="4">
    <source>
        <dbReference type="EMBL" id="CDH59248.1"/>
    </source>
</evidence>
<dbReference type="VEuPathDB" id="FungiDB:LCOR_10074.1"/>
<evidence type="ECO:0000256" key="2">
    <source>
        <dbReference type="ARBA" id="ARBA00038160"/>
    </source>
</evidence>
<dbReference type="GO" id="GO:0008033">
    <property type="term" value="P:tRNA processing"/>
    <property type="evidence" value="ECO:0007669"/>
    <property type="project" value="UniProtKB-KW"/>
</dbReference>
<name>A0A068SA63_9FUNG</name>
<feature type="domain" description="CMP/dCMP-type deaminase" evidence="3">
    <location>
        <begin position="171"/>
        <end position="295"/>
    </location>
</feature>
<proteinExistence type="inferred from homology"/>
<protein>
    <submittedName>
        <fullName evidence="4">Trna-specific adenosine deaminase-like protein3</fullName>
    </submittedName>
</protein>
<evidence type="ECO:0000313" key="5">
    <source>
        <dbReference type="Proteomes" id="UP000027586"/>
    </source>
</evidence>
<dbReference type="OrthoDB" id="3180714at2759"/>
<sequence>MANPSVPRAEWPFIEVLSDDQSRDLETINVYAAVVEPQQTKTVLGFVNKQLPALQKLEHCKRVRRTTLADSKIELTLLLCEEQALSMEDLLKRIDEHGFSSVIHPKVVPVPKHAPLNRTQFEAWKQVWPLTYREDTRQDPKFTSDDIKVIQQHMRDILQADDVMRARIVDPVKKRIIAEAQDTRQASSHPLHHAVMNCVGAVANAEKIAATDSSSSLGRPKRKASQAAEEESNSVYLCTGYDIYLTHEPCAMCAMALVHSRIGRVFYCRPTKTGCLGTLYKIHCYPSLNHHYRVFKHVLFDETMETQQQVLLDA</sequence>
<dbReference type="InterPro" id="IPR002125">
    <property type="entry name" value="CMP_dCMP_dom"/>
</dbReference>
<evidence type="ECO:0000256" key="1">
    <source>
        <dbReference type="ARBA" id="ARBA00022694"/>
    </source>
</evidence>
<keyword evidence="1" id="KW-0819">tRNA processing</keyword>
<evidence type="ECO:0000259" key="3">
    <source>
        <dbReference type="PROSITE" id="PS51747"/>
    </source>
</evidence>
<dbReference type="GO" id="GO:0005634">
    <property type="term" value="C:nucleus"/>
    <property type="evidence" value="ECO:0007669"/>
    <property type="project" value="TreeGrafter"/>
</dbReference>
<accession>A0A068SA63</accession>
<dbReference type="Gene3D" id="3.40.140.10">
    <property type="entry name" value="Cytidine Deaminase, domain 2"/>
    <property type="match status" value="1"/>
</dbReference>
<dbReference type="EMBL" id="CBTN010000066">
    <property type="protein sequence ID" value="CDH59248.1"/>
    <property type="molecule type" value="Genomic_DNA"/>
</dbReference>
<dbReference type="SUPFAM" id="SSF53927">
    <property type="entry name" value="Cytidine deaminase-like"/>
    <property type="match status" value="1"/>
</dbReference>
<gene>
    <name evidence="4" type="ORF">LCOR_10074.1</name>
</gene>
<keyword evidence="5" id="KW-1185">Reference proteome</keyword>
<dbReference type="PANTHER" id="PTHR11079">
    <property type="entry name" value="CYTOSINE DEAMINASE FAMILY MEMBER"/>
    <property type="match status" value="1"/>
</dbReference>
<dbReference type="CDD" id="cd01285">
    <property type="entry name" value="nucleoside_deaminase"/>
    <property type="match status" value="1"/>
</dbReference>
<reference evidence="4" key="1">
    <citation type="submission" date="2013-08" db="EMBL/GenBank/DDBJ databases">
        <title>Gene expansion shapes genome architecture in the human pathogen Lichtheimia corymbifera: an evolutionary genomics analysis in the ancient terrestrial Mucorales (Mucoromycotina).</title>
        <authorList>
            <person name="Schwartze V.U."/>
            <person name="Winter S."/>
            <person name="Shelest E."/>
            <person name="Marcet-Houben M."/>
            <person name="Horn F."/>
            <person name="Wehner S."/>
            <person name="Hoffmann K."/>
            <person name="Riege K."/>
            <person name="Sammeth M."/>
            <person name="Nowrousian M."/>
            <person name="Valiante V."/>
            <person name="Linde J."/>
            <person name="Jacobsen I.D."/>
            <person name="Marz M."/>
            <person name="Brakhage A.A."/>
            <person name="Gabaldon T."/>
            <person name="Bocker S."/>
            <person name="Voigt K."/>
        </authorList>
    </citation>
    <scope>NUCLEOTIDE SEQUENCE [LARGE SCALE GENOMIC DNA]</scope>
    <source>
        <strain evidence="4">FSU 9682</strain>
    </source>
</reference>
<dbReference type="Proteomes" id="UP000027586">
    <property type="component" value="Unassembled WGS sequence"/>
</dbReference>
<comment type="caution">
    <text evidence="4">The sequence shown here is derived from an EMBL/GenBank/DDBJ whole genome shotgun (WGS) entry which is preliminary data.</text>
</comment>
<dbReference type="GO" id="GO:0005737">
    <property type="term" value="C:cytoplasm"/>
    <property type="evidence" value="ECO:0007669"/>
    <property type="project" value="TreeGrafter"/>
</dbReference>
<dbReference type="PANTHER" id="PTHR11079:SF156">
    <property type="entry name" value="INACTIVE TRNA-SPECIFIC ADENOSINE DEAMINASE-LIKE PROTEIN 3-RELATED"/>
    <property type="match status" value="1"/>
</dbReference>
<dbReference type="Pfam" id="PF00383">
    <property type="entry name" value="dCMP_cyt_deam_1"/>
    <property type="match status" value="1"/>
</dbReference>
<comment type="similarity">
    <text evidence="2">Belongs to the cytidine and deoxycytidylate deaminase family. ADAT3 subfamily.</text>
</comment>
<dbReference type="InterPro" id="IPR016193">
    <property type="entry name" value="Cytidine_deaminase-like"/>
</dbReference>
<dbReference type="AlphaFoldDB" id="A0A068SA63"/>
<dbReference type="PROSITE" id="PS51747">
    <property type="entry name" value="CYT_DCMP_DEAMINASES_2"/>
    <property type="match status" value="1"/>
</dbReference>
<dbReference type="STRING" id="1263082.A0A068SA63"/>